<protein>
    <recommendedName>
        <fullName evidence="2">Fibronectin type-III domain-containing protein</fullName>
    </recommendedName>
</protein>
<dbReference type="AlphaFoldDB" id="A0A0E3UPI0"/>
<dbReference type="PANTHER" id="PTHR24099:SF11">
    <property type="entry name" value="FIBRONECTIN TYPE III DOMAIN-CONTAINING 3BA-RELATED"/>
    <property type="match status" value="1"/>
</dbReference>
<evidence type="ECO:0000256" key="1">
    <source>
        <dbReference type="SAM" id="SignalP"/>
    </source>
</evidence>
<feature type="chain" id="PRO_5002412984" description="Fibronectin type-III domain-containing protein" evidence="1">
    <location>
        <begin position="24"/>
        <end position="1110"/>
    </location>
</feature>
<dbReference type="SUPFAM" id="SSF49265">
    <property type="entry name" value="Fibronectin type III"/>
    <property type="match status" value="2"/>
</dbReference>
<dbReference type="SMART" id="SM00060">
    <property type="entry name" value="FN3"/>
    <property type="match status" value="3"/>
</dbReference>
<dbReference type="Gene3D" id="2.180.10.10">
    <property type="entry name" value="RHS repeat-associated core"/>
    <property type="match status" value="2"/>
</dbReference>
<dbReference type="EMBL" id="CP011144">
    <property type="protein sequence ID" value="AKC88056.1"/>
    <property type="molecule type" value="Genomic_DNA"/>
</dbReference>
<dbReference type="InterPro" id="IPR006530">
    <property type="entry name" value="YD"/>
</dbReference>
<dbReference type="KEGG" id="psuw:WQ53_16055"/>
<feature type="domain" description="Fibronectin type-III" evidence="2">
    <location>
        <begin position="843"/>
        <end position="928"/>
    </location>
</feature>
<sequence length="1110" mass="118342">MSAIVGKLLLASMVAALPVMAEAQTYTRTETITYHDNTAKWVLGQVSQATVNGVVASETTYNANAQPSVVKSFGKTVQTLTYNTDGTVATVKDGNNNVTTAGSWKRGIPQSIQYADGASGSAVVNDEGWITSVTDENGYVTGYGYDAMGRLASIVYPTADSTTWSTTTQAFVQVASSEYGIPAGHWQQTVSTGTGRKITYFDALWRPLVVREYDTANQAGTERFQRFAYDHEGRVTFASYPAAVNNPTTGTWTDYDALGRVVAVSQDSELGSQPLVTLTEYLSGNRIRNTPPRGHATTISYMAYDQPTYDWPVAIVQPEGAYTDIARDVFGKPTSITRRNNSGSVSVTRSYVYDANQQLCKSIEPETGAAVMAYDGAGNLSWSASGQSYPSTSSCDTASVASNQKVSRTYDARNRLKTLTFPDGRGNQTWTYTPDGLPGQISTNNSNGGDTAINAYTYNKRRLLTGEAVTQGGDTFTLGYGYTANGHLANHVYPSGLTVAYAPNALGQATRAGTYATGVSYYPNGAIKQFTYGNGIVHSMTQNARQLPARSTDSGGGNPLDLAYSYDANANVAAITDYVGTGRQTRSMAYDGLDRLLTTQSVMFGGDNLAQFSYDVLDNLKTFKVGTSRNYTYWYNAKQQLETVNQVVGGAAVVGLGYDVRGNLANKNGVLHQFDYGNRLREVTGQESYRYDGHGRRVKSVSSTLGDIDSFYDMGGALRYQRNARTSETNAYIHLGGSLVAKVTTSTLQPPDGAPTVTAPASSTTGSYTVSWTTVAAATSYRLEERKDGGGWSEVHNGSSASKALSGRDGGAYDYRARACNSSGCGGYSAVKSTTVLLPPASVPTVTTPASSATGSYTVSWTTVATATRYELQEQIDGGSWSLIQDAAGTSRAISGKGNGTYGYRVQACNSSGCGGYSAVSSTTVLLPPASAPTVTAPTNNTTGTYALMWTAVGTATSYQLEEQVDGGAWAQIYEGANTSRSISSKPNGTYGYRVRACNTSGCGPYSAVAQTVVVINLIPVNFYVKYQSSGWPQTTTYYFFWNQVAGATSYEITGQSGPTMTLPGNTAIPHQVSMSGPPMHFGPQGQYRIRSCNGTTCSAWSDWVTHTPL</sequence>
<dbReference type="Pfam" id="PF05593">
    <property type="entry name" value="RHS_repeat"/>
    <property type="match status" value="1"/>
</dbReference>
<keyword evidence="4" id="KW-1185">Reference proteome</keyword>
<keyword evidence="1" id="KW-0732">Signal</keyword>
<proteinExistence type="predicted"/>
<dbReference type="PATRIC" id="fig|314722.6.peg.3477"/>
<feature type="domain" description="Fibronectin type-III" evidence="2">
    <location>
        <begin position="929"/>
        <end position="1018"/>
    </location>
</feature>
<dbReference type="InterPro" id="IPR003961">
    <property type="entry name" value="FN3_dom"/>
</dbReference>
<dbReference type="PROSITE" id="PS50853">
    <property type="entry name" value="FN3"/>
    <property type="match status" value="3"/>
</dbReference>
<feature type="signal peptide" evidence="1">
    <location>
        <begin position="1"/>
        <end position="23"/>
    </location>
</feature>
<dbReference type="Proteomes" id="UP000033067">
    <property type="component" value="Chromosome"/>
</dbReference>
<feature type="domain" description="Fibronectin type-III" evidence="2">
    <location>
        <begin position="751"/>
        <end position="841"/>
    </location>
</feature>
<dbReference type="PANTHER" id="PTHR24099">
    <property type="entry name" value="E3 UBIQUITIN-PROTEIN LIGASE TRIM36-RELATED"/>
    <property type="match status" value="1"/>
</dbReference>
<organism evidence="3 4">
    <name type="scientific">Pseudoxanthomonas suwonensis</name>
    <dbReference type="NCBI Taxonomy" id="314722"/>
    <lineage>
        <taxon>Bacteria</taxon>
        <taxon>Pseudomonadati</taxon>
        <taxon>Pseudomonadota</taxon>
        <taxon>Gammaproteobacteria</taxon>
        <taxon>Lysobacterales</taxon>
        <taxon>Lysobacteraceae</taxon>
        <taxon>Pseudoxanthomonas</taxon>
    </lineage>
</organism>
<evidence type="ECO:0000313" key="4">
    <source>
        <dbReference type="Proteomes" id="UP000033067"/>
    </source>
</evidence>
<dbReference type="InterPro" id="IPR013783">
    <property type="entry name" value="Ig-like_fold"/>
</dbReference>
<dbReference type="Gene3D" id="2.60.40.10">
    <property type="entry name" value="Immunoglobulins"/>
    <property type="match status" value="2"/>
</dbReference>
<dbReference type="InterPro" id="IPR050617">
    <property type="entry name" value="E3_ligase_FN3/SPRY"/>
</dbReference>
<name>A0A0E3UPI0_9GAMM</name>
<dbReference type="InterPro" id="IPR031325">
    <property type="entry name" value="RHS_repeat"/>
</dbReference>
<evidence type="ECO:0000313" key="3">
    <source>
        <dbReference type="EMBL" id="AKC88056.1"/>
    </source>
</evidence>
<dbReference type="NCBIfam" id="TIGR01643">
    <property type="entry name" value="YD_repeat_2x"/>
    <property type="match status" value="1"/>
</dbReference>
<dbReference type="InterPro" id="IPR036116">
    <property type="entry name" value="FN3_sf"/>
</dbReference>
<evidence type="ECO:0000259" key="2">
    <source>
        <dbReference type="PROSITE" id="PS50853"/>
    </source>
</evidence>
<gene>
    <name evidence="3" type="ORF">WQ53_16055</name>
</gene>
<accession>A0A0E3UPI0</accession>
<reference evidence="3 4" key="1">
    <citation type="journal article" date="2015" name="Genome Announc.">
        <title>Complete Genome Sequence of Pseudoxanthomonas suwonensis Strain J1, a Cellulose-Degrading Bacterium Isolated from Leaf- and Wood-Enriched Soil.</title>
        <authorList>
            <person name="Hou L."/>
            <person name="Jiang J."/>
            <person name="Xu Z."/>
            <person name="Zhou Y."/>
            <person name="Leung F.C."/>
        </authorList>
    </citation>
    <scope>NUCLEOTIDE SEQUENCE [LARGE SCALE GENOMIC DNA]</scope>
    <source>
        <strain evidence="3 4">J1</strain>
    </source>
</reference>